<evidence type="ECO:0000259" key="3">
    <source>
        <dbReference type="SMART" id="SM00475"/>
    </source>
</evidence>
<keyword evidence="4" id="KW-0269">Exonuclease</keyword>
<dbReference type="InterPro" id="IPR002421">
    <property type="entry name" value="5-3_exonuclease"/>
</dbReference>
<reference evidence="4" key="1">
    <citation type="submission" date="2020-04" db="EMBL/GenBank/DDBJ databases">
        <authorList>
            <person name="Chiriac C."/>
            <person name="Salcher M."/>
            <person name="Ghai R."/>
            <person name="Kavagutti S V."/>
        </authorList>
    </citation>
    <scope>NUCLEOTIDE SEQUENCE</scope>
</reference>
<sequence>MKKDLLNMLNNLSEHEINEDKTHDRVLLVDGLNLFFRNFAMINMVNDSGSHIGGMGGFLRSLGTLINQIHPTSMYIVFDGMGSSTNRKNLHPEYKSGRNFRITNWDMFQHLDDENEAKSDQIRRLIHYLECLPIKTVAIDKVEADDIIAYYSKHLPETYNSKVYIVSNDKDFLQLINENVVVYRPTEREFYNKQTIKDKFGVLAENFILYKTLLGDNSDKVPGVKGLGEKGIFKKYPELLTTPMVLEDIFDISANKYKDHEVYARVILDRNRLENNFKVMNLDNPLISDVEKEFLKELIKEDIPSLDIVEFMKYYEEDGLGRMIKNTEYWLTNTFSLLNSFKNK</sequence>
<dbReference type="GO" id="GO:0017108">
    <property type="term" value="F:5'-flap endonuclease activity"/>
    <property type="evidence" value="ECO:0007669"/>
    <property type="project" value="InterPro"/>
</dbReference>
<dbReference type="Gene3D" id="3.40.50.1010">
    <property type="entry name" value="5'-nuclease"/>
    <property type="match status" value="1"/>
</dbReference>
<dbReference type="InterPro" id="IPR020046">
    <property type="entry name" value="5-3_exonucl_a-hlix_arch_N"/>
</dbReference>
<dbReference type="SUPFAM" id="SSF47807">
    <property type="entry name" value="5' to 3' exonuclease, C-terminal subdomain"/>
    <property type="match status" value="1"/>
</dbReference>
<dbReference type="SUPFAM" id="SSF88723">
    <property type="entry name" value="PIN domain-like"/>
    <property type="match status" value="1"/>
</dbReference>
<name>A0A6J5LVB9_9CAUD</name>
<dbReference type="Pfam" id="PF02739">
    <property type="entry name" value="5_3_exonuc_N"/>
    <property type="match status" value="1"/>
</dbReference>
<keyword evidence="1" id="KW-0540">Nuclease</keyword>
<dbReference type="EMBL" id="LR796345">
    <property type="protein sequence ID" value="CAB4138418.1"/>
    <property type="molecule type" value="Genomic_DNA"/>
</dbReference>
<accession>A0A6J5LVB9</accession>
<dbReference type="InterPro" id="IPR029060">
    <property type="entry name" value="PIN-like_dom_sf"/>
</dbReference>
<dbReference type="SMART" id="SM00475">
    <property type="entry name" value="53EXOc"/>
    <property type="match status" value="1"/>
</dbReference>
<gene>
    <name evidence="4" type="ORF">UFOVP331_32</name>
</gene>
<proteinExistence type="predicted"/>
<organism evidence="4">
    <name type="scientific">uncultured Caudovirales phage</name>
    <dbReference type="NCBI Taxonomy" id="2100421"/>
    <lineage>
        <taxon>Viruses</taxon>
        <taxon>Duplodnaviria</taxon>
        <taxon>Heunggongvirae</taxon>
        <taxon>Uroviricota</taxon>
        <taxon>Caudoviricetes</taxon>
        <taxon>Peduoviridae</taxon>
        <taxon>Maltschvirus</taxon>
        <taxon>Maltschvirus maltsch</taxon>
    </lineage>
</organism>
<dbReference type="Gene3D" id="1.10.150.20">
    <property type="entry name" value="5' to 3' exonuclease, C-terminal subdomain"/>
    <property type="match status" value="1"/>
</dbReference>
<dbReference type="GO" id="GO:0033567">
    <property type="term" value="P:DNA replication, Okazaki fragment processing"/>
    <property type="evidence" value="ECO:0007669"/>
    <property type="project" value="InterPro"/>
</dbReference>
<evidence type="ECO:0000256" key="2">
    <source>
        <dbReference type="ARBA" id="ARBA00022801"/>
    </source>
</evidence>
<keyword evidence="2" id="KW-0378">Hydrolase</keyword>
<protein>
    <submittedName>
        <fullName evidence="4">Exo 5'-3' exonuclease (Including N-terminal domain of PolI)</fullName>
    </submittedName>
</protein>
<dbReference type="PANTHER" id="PTHR42646:SF2">
    <property type="entry name" value="5'-3' EXONUCLEASE FAMILY PROTEIN"/>
    <property type="match status" value="1"/>
</dbReference>
<dbReference type="InterPro" id="IPR038969">
    <property type="entry name" value="FEN"/>
</dbReference>
<dbReference type="CDD" id="cd09859">
    <property type="entry name" value="PIN_53EXO"/>
    <property type="match status" value="1"/>
</dbReference>
<dbReference type="GO" id="GO:0003677">
    <property type="term" value="F:DNA binding"/>
    <property type="evidence" value="ECO:0007669"/>
    <property type="project" value="InterPro"/>
</dbReference>
<dbReference type="PANTHER" id="PTHR42646">
    <property type="entry name" value="FLAP ENDONUCLEASE XNI"/>
    <property type="match status" value="1"/>
</dbReference>
<dbReference type="GO" id="GO:0008409">
    <property type="term" value="F:5'-3' exonuclease activity"/>
    <property type="evidence" value="ECO:0007669"/>
    <property type="project" value="InterPro"/>
</dbReference>
<feature type="domain" description="5'-3' exonuclease" evidence="3">
    <location>
        <begin position="24"/>
        <end position="302"/>
    </location>
</feature>
<dbReference type="InterPro" id="IPR036279">
    <property type="entry name" value="5-3_exonuclease_C_sf"/>
</dbReference>
<evidence type="ECO:0000256" key="1">
    <source>
        <dbReference type="ARBA" id="ARBA00022722"/>
    </source>
</evidence>
<evidence type="ECO:0000313" key="4">
    <source>
        <dbReference type="EMBL" id="CAB4138418.1"/>
    </source>
</evidence>